<proteinExistence type="predicted"/>
<evidence type="ECO:0000313" key="1">
    <source>
        <dbReference type="EMBL" id="KYN91258.1"/>
    </source>
</evidence>
<evidence type="ECO:0000313" key="2">
    <source>
        <dbReference type="Proteomes" id="UP000075609"/>
    </source>
</evidence>
<comment type="caution">
    <text evidence="1">The sequence shown here is derived from an EMBL/GenBank/DDBJ whole genome shotgun (WGS) entry which is preliminary data.</text>
</comment>
<protein>
    <submittedName>
        <fullName evidence="1">Uncharacterized protein</fullName>
    </submittedName>
</protein>
<dbReference type="Proteomes" id="UP000075609">
    <property type="component" value="Unassembled WGS sequence"/>
</dbReference>
<gene>
    <name evidence="1" type="ORF">ATY35_01360</name>
</gene>
<dbReference type="EMBL" id="LOBP01000001">
    <property type="protein sequence ID" value="KYN91258.1"/>
    <property type="molecule type" value="Genomic_DNA"/>
</dbReference>
<reference evidence="1 2" key="1">
    <citation type="submission" date="2015-12" db="EMBL/GenBank/DDBJ databases">
        <authorList>
            <person name="Tarr C.L."/>
            <person name="Gladney L.M."/>
        </authorList>
    </citation>
    <scope>NUCLEOTIDE SEQUENCE [LARGE SCALE GENOMIC DNA]</scope>
    <source>
        <strain evidence="1 2">1048-83</strain>
    </source>
</reference>
<name>A0ABR5W7T2_9VIBR</name>
<organism evidence="1 2">
    <name type="scientific">Vibrio cidicii</name>
    <dbReference type="NCBI Taxonomy" id="1763883"/>
    <lineage>
        <taxon>Bacteria</taxon>
        <taxon>Pseudomonadati</taxon>
        <taxon>Pseudomonadota</taxon>
        <taxon>Gammaproteobacteria</taxon>
        <taxon>Vibrionales</taxon>
        <taxon>Vibrionaceae</taxon>
        <taxon>Vibrio</taxon>
    </lineage>
</organism>
<sequence>MTSRTLDADIQLRNIEVLGSIGLDSLNGDCSHIASIKTKNLGRDQVVSWMKALDLLQDAKCC</sequence>
<keyword evidence="2" id="KW-1185">Reference proteome</keyword>
<accession>A0ABR5W7T2</accession>